<feature type="transmembrane region" description="Helical" evidence="1">
    <location>
        <begin position="223"/>
        <end position="241"/>
    </location>
</feature>
<keyword evidence="1" id="KW-1133">Transmembrane helix</keyword>
<dbReference type="Proteomes" id="UP000540079">
    <property type="component" value="Unassembled WGS sequence"/>
</dbReference>
<evidence type="ECO:0000313" key="2">
    <source>
        <dbReference type="EMBL" id="NNI78922.1"/>
    </source>
</evidence>
<keyword evidence="1" id="KW-0472">Membrane</keyword>
<comment type="caution">
    <text evidence="2">The sequence shown here is derived from an EMBL/GenBank/DDBJ whole genome shotgun (WGS) entry which is preliminary data.</text>
</comment>
<keyword evidence="1" id="KW-0812">Transmembrane</keyword>
<feature type="transmembrane region" description="Helical" evidence="1">
    <location>
        <begin position="81"/>
        <end position="100"/>
    </location>
</feature>
<sequence>MSALLNFFYLYDPWLAHVFRMAFFSGVIACVVLAYRVYQKQLPQGILLPLDSIGVILALILLSLIPTLINGTNEFAVAKMYVKTLLLFLFGVAIYHVFYCHHQGKTQLIRDLKIGIVVQAVVGIVALMGVAFMIDFALSTNTLLPRFYQSEQEYRLYNLTSSAFFQLSIFYLMLLHFLLAYNAKTNQISPIFVFLLLFIGLISGRTFFMLSVVSILIYFKWRYLPVLFLFAGLVLFFALNFPQHKYVAHALEPVINLLSHQDVARISSSSENLIKNHLFIPTVKQFLMGDGYYYTPDGKYYGGTDSGFIRQVLYGGIGYLMVCFLFTVYFVKRVADNWFDGSWRFMLSTVFILSVLHVKADTYAFPGIMLVLLMFLSLFGTTGKYRIFCQTREVA</sequence>
<evidence type="ECO:0000256" key="1">
    <source>
        <dbReference type="SAM" id="Phobius"/>
    </source>
</evidence>
<organism evidence="2 3">
    <name type="scientific">Pasteurella multocida</name>
    <dbReference type="NCBI Taxonomy" id="747"/>
    <lineage>
        <taxon>Bacteria</taxon>
        <taxon>Pseudomonadati</taxon>
        <taxon>Pseudomonadota</taxon>
        <taxon>Gammaproteobacteria</taxon>
        <taxon>Pasteurellales</taxon>
        <taxon>Pasteurellaceae</taxon>
        <taxon>Pasteurella</taxon>
    </lineage>
</organism>
<protein>
    <submittedName>
        <fullName evidence="2">Uncharacterized protein</fullName>
    </submittedName>
</protein>
<dbReference type="RefSeq" id="WP_014668078.1">
    <property type="nucleotide sequence ID" value="NZ_CP090428.1"/>
</dbReference>
<name>A0A849CHG6_PASMD</name>
<feature type="transmembrane region" description="Helical" evidence="1">
    <location>
        <begin position="154"/>
        <end position="179"/>
    </location>
</feature>
<feature type="transmembrane region" description="Helical" evidence="1">
    <location>
        <begin position="363"/>
        <end position="382"/>
    </location>
</feature>
<proteinExistence type="predicted"/>
<reference evidence="2 3" key="1">
    <citation type="journal article" date="2018" name="Front. Microbiol.">
        <title>Genetic and Phylogenetic Characteristics of Pasteurella multocida Isolates From Different Host Species.</title>
        <authorList>
            <person name="Peng Z."/>
            <person name="Liang W."/>
            <person name="Wang F."/>
            <person name="Xu Z."/>
            <person name="Xie Z."/>
            <person name="Lian Z."/>
            <person name="Hua L."/>
            <person name="Zhou R."/>
            <person name="Chen H."/>
            <person name="Wu B."/>
        </authorList>
    </citation>
    <scope>NUCLEOTIDE SEQUENCE [LARGE SCALE GENOMIC DNA]</scope>
    <source>
        <strain evidence="2 3">HNA06</strain>
    </source>
</reference>
<feature type="transmembrane region" description="Helical" evidence="1">
    <location>
        <begin position="112"/>
        <end position="134"/>
    </location>
</feature>
<dbReference type="EMBL" id="PPVL01000004">
    <property type="protein sequence ID" value="NNI78922.1"/>
    <property type="molecule type" value="Genomic_DNA"/>
</dbReference>
<feature type="transmembrane region" description="Helical" evidence="1">
    <location>
        <begin position="14"/>
        <end position="35"/>
    </location>
</feature>
<feature type="transmembrane region" description="Helical" evidence="1">
    <location>
        <begin position="312"/>
        <end position="331"/>
    </location>
</feature>
<feature type="transmembrane region" description="Helical" evidence="1">
    <location>
        <begin position="47"/>
        <end position="69"/>
    </location>
</feature>
<dbReference type="AlphaFoldDB" id="A0A849CHG6"/>
<accession>A0A849CHG6</accession>
<gene>
    <name evidence="2" type="ORF">C2800_05730</name>
</gene>
<feature type="transmembrane region" description="Helical" evidence="1">
    <location>
        <begin position="191"/>
        <end position="217"/>
    </location>
</feature>
<evidence type="ECO:0000313" key="3">
    <source>
        <dbReference type="Proteomes" id="UP000540079"/>
    </source>
</evidence>